<dbReference type="InterPro" id="IPR029016">
    <property type="entry name" value="GAF-like_dom_sf"/>
</dbReference>
<evidence type="ECO:0000259" key="4">
    <source>
        <dbReference type="Pfam" id="PF17853"/>
    </source>
</evidence>
<dbReference type="Proteomes" id="UP001158045">
    <property type="component" value="Unassembled WGS sequence"/>
</dbReference>
<dbReference type="InterPro" id="IPR042070">
    <property type="entry name" value="PucR_C-HTH_sf"/>
</dbReference>
<dbReference type="EMBL" id="JARYZI010000003">
    <property type="protein sequence ID" value="MDH8677821.1"/>
    <property type="molecule type" value="Genomic_DNA"/>
</dbReference>
<dbReference type="InterPro" id="IPR041522">
    <property type="entry name" value="CdaR_GGDEF"/>
</dbReference>
<comment type="similarity">
    <text evidence="1">Belongs to the CdaR family.</text>
</comment>
<feature type="domain" description="Purine catabolism PurC-like" evidence="2">
    <location>
        <begin position="8"/>
        <end position="126"/>
    </location>
</feature>
<dbReference type="InterPro" id="IPR025736">
    <property type="entry name" value="PucR_C-HTH_dom"/>
</dbReference>
<feature type="domain" description="PucR C-terminal helix-turn-helix" evidence="3">
    <location>
        <begin position="499"/>
        <end position="557"/>
    </location>
</feature>
<dbReference type="RefSeq" id="WP_281093645.1">
    <property type="nucleotide sequence ID" value="NZ_JARYZI010000003.1"/>
</dbReference>
<reference evidence="5 6" key="1">
    <citation type="submission" date="2023-04" db="EMBL/GenBank/DDBJ databases">
        <title>Fusibacter bizertensis strain WBS, isolated from littoral bottom sediments of the Arctic seas - biochemical and genomic analysis.</title>
        <authorList>
            <person name="Brioukhanov A.L."/>
        </authorList>
    </citation>
    <scope>NUCLEOTIDE SEQUENCE [LARGE SCALE GENOMIC DNA]</scope>
    <source>
        <strain evidence="5 6">WBS</strain>
    </source>
</reference>
<dbReference type="Gene3D" id="3.30.450.40">
    <property type="match status" value="1"/>
</dbReference>
<protein>
    <submittedName>
        <fullName evidence="5">PucR family transcriptional regulator ligand-binding domain-containing protein</fullName>
    </submittedName>
</protein>
<sequence length="568" mass="65203">MYVTIDHILHLEKIEGIKLIAGASGIQNRISNVNMLDNPDTFDWLISGDLLLTTGYIFKNDVAYQKHLIQELYERNCAGLGMKVQRYFEKVPEMMISAANELGFPIIEIPYRYSLSDISNVVTSSIYGNMDSILKKSLSLHETFTKVALRGGTLNDITATIAEKIRNPLILLDSKFRLLAYKDIIENQVKLESIFDLHYKSVVFDNEFNNKLPVDPEKFKKSIKIKFIQNELSLICRVIPVIAIGTIYGYLVVVENVSKLTEIDYIALEHGATVIALERIKAKEIEVVKHRVRSDFFDDLLSDNIRSVNSLNNMAEIHGLNAYKKHYCMISELNNTQKTNNDDFWKDNIQLSKIRDQVTKVIHAVLNLHKHKAISIHRRNKIITFVQIDEQDTKLVKNQSLEIARDIVEKCQKQFGAVDMHIGIGKVYEILSMSKSFKEAQEAINMEFRLQDAAKVAHYENYMIYNLLGAELSKEKLKEFYDKTVGNLVDYDKENNTNLVESLKTYFAHNGNISEASKEMFIHRNTFIYRIEKIKSILASDLKDSEALLELQLGLKIMDYLLLGNMPN</sequence>
<dbReference type="Pfam" id="PF07905">
    <property type="entry name" value="PucR"/>
    <property type="match status" value="1"/>
</dbReference>
<feature type="domain" description="CdaR GGDEF-like" evidence="4">
    <location>
        <begin position="310"/>
        <end position="446"/>
    </location>
</feature>
<dbReference type="Pfam" id="PF17853">
    <property type="entry name" value="GGDEF_2"/>
    <property type="match status" value="1"/>
</dbReference>
<comment type="caution">
    <text evidence="5">The sequence shown here is derived from an EMBL/GenBank/DDBJ whole genome shotgun (WGS) entry which is preliminary data.</text>
</comment>
<evidence type="ECO:0000313" key="6">
    <source>
        <dbReference type="Proteomes" id="UP001158045"/>
    </source>
</evidence>
<dbReference type="PANTHER" id="PTHR33744:SF1">
    <property type="entry name" value="DNA-BINDING TRANSCRIPTIONAL ACTIVATOR ADER"/>
    <property type="match status" value="1"/>
</dbReference>
<dbReference type="InterPro" id="IPR012914">
    <property type="entry name" value="PucR_dom"/>
</dbReference>
<organism evidence="5 6">
    <name type="scientific">Fusibacter bizertensis</name>
    <dbReference type="NCBI Taxonomy" id="1488331"/>
    <lineage>
        <taxon>Bacteria</taxon>
        <taxon>Bacillati</taxon>
        <taxon>Bacillota</taxon>
        <taxon>Clostridia</taxon>
        <taxon>Eubacteriales</taxon>
        <taxon>Eubacteriales Family XII. Incertae Sedis</taxon>
        <taxon>Fusibacter</taxon>
    </lineage>
</organism>
<gene>
    <name evidence="5" type="ORF">QE109_06665</name>
</gene>
<dbReference type="Pfam" id="PF13556">
    <property type="entry name" value="HTH_30"/>
    <property type="match status" value="1"/>
</dbReference>
<proteinExistence type="inferred from homology"/>
<evidence type="ECO:0000313" key="5">
    <source>
        <dbReference type="EMBL" id="MDH8677821.1"/>
    </source>
</evidence>
<keyword evidence="6" id="KW-1185">Reference proteome</keyword>
<accession>A0ABT6NBM1</accession>
<dbReference type="PANTHER" id="PTHR33744">
    <property type="entry name" value="CARBOHYDRATE DIACID REGULATOR"/>
    <property type="match status" value="1"/>
</dbReference>
<dbReference type="Gene3D" id="1.10.10.2840">
    <property type="entry name" value="PucR C-terminal helix-turn-helix domain"/>
    <property type="match status" value="1"/>
</dbReference>
<evidence type="ECO:0000259" key="2">
    <source>
        <dbReference type="Pfam" id="PF07905"/>
    </source>
</evidence>
<evidence type="ECO:0000259" key="3">
    <source>
        <dbReference type="Pfam" id="PF13556"/>
    </source>
</evidence>
<evidence type="ECO:0000256" key="1">
    <source>
        <dbReference type="ARBA" id="ARBA00006754"/>
    </source>
</evidence>
<name>A0ABT6NBM1_9FIRM</name>
<dbReference type="InterPro" id="IPR051448">
    <property type="entry name" value="CdaR-like_regulators"/>
</dbReference>